<organism evidence="1 2">
    <name type="scientific">Beijerinckia indica subsp. indica (strain ATCC 9039 / DSM 1715 / NCIMB 8712)</name>
    <dbReference type="NCBI Taxonomy" id="395963"/>
    <lineage>
        <taxon>Bacteria</taxon>
        <taxon>Pseudomonadati</taxon>
        <taxon>Pseudomonadota</taxon>
        <taxon>Alphaproteobacteria</taxon>
        <taxon>Hyphomicrobiales</taxon>
        <taxon>Beijerinckiaceae</taxon>
        <taxon>Beijerinckia</taxon>
    </lineage>
</organism>
<name>B2IJ37_BEII9</name>
<dbReference type="RefSeq" id="WP_012384157.1">
    <property type="nucleotide sequence ID" value="NC_010581.1"/>
</dbReference>
<dbReference type="OrthoDB" id="7285245at2"/>
<evidence type="ECO:0000313" key="1">
    <source>
        <dbReference type="EMBL" id="ACB94800.1"/>
    </source>
</evidence>
<reference evidence="2" key="1">
    <citation type="submission" date="2008-03" db="EMBL/GenBank/DDBJ databases">
        <title>Complete sequence of chromosome of Beijerinckia indica subsp. indica ATCC 9039.</title>
        <authorList>
            <consortium name="US DOE Joint Genome Institute"/>
            <person name="Copeland A."/>
            <person name="Lucas S."/>
            <person name="Lapidus A."/>
            <person name="Glavina del Rio T."/>
            <person name="Dalin E."/>
            <person name="Tice H."/>
            <person name="Bruce D."/>
            <person name="Goodwin L."/>
            <person name="Pitluck S."/>
            <person name="LaButti K."/>
            <person name="Schmutz J."/>
            <person name="Larimer F."/>
            <person name="Land M."/>
            <person name="Hauser L."/>
            <person name="Kyrpides N."/>
            <person name="Mikhailova N."/>
            <person name="Dunfield P.F."/>
            <person name="Dedysh S.N."/>
            <person name="Liesack W."/>
            <person name="Saw J.H."/>
            <person name="Alam M."/>
            <person name="Chen Y."/>
            <person name="Murrell J.C."/>
            <person name="Richardson P."/>
        </authorList>
    </citation>
    <scope>NUCLEOTIDE SEQUENCE [LARGE SCALE GENOMIC DNA]</scope>
    <source>
        <strain evidence="2">ATCC 9039 / DSM 1715 / NCIMB 8712</strain>
    </source>
</reference>
<gene>
    <name evidence="1" type="ordered locus">Bind_1158</name>
</gene>
<dbReference type="STRING" id="395963.Bind_1158"/>
<dbReference type="HOGENOM" id="CLU_054514_0_0_5"/>
<dbReference type="KEGG" id="bid:Bind_1158"/>
<accession>B2IJ37</accession>
<reference evidence="1 2" key="2">
    <citation type="journal article" date="2010" name="J. Bacteriol.">
        <title>Complete genome sequence of Beijerinckia indica subsp. indica.</title>
        <authorList>
            <person name="Tamas I."/>
            <person name="Dedysh S.N."/>
            <person name="Liesack W."/>
            <person name="Stott M.B."/>
            <person name="Alam M."/>
            <person name="Murrell J.C."/>
            <person name="Dunfield P.F."/>
        </authorList>
    </citation>
    <scope>NUCLEOTIDE SEQUENCE [LARGE SCALE GENOMIC DNA]</scope>
    <source>
        <strain evidence="2">ATCC 9039 / DSM 1715 / NCIMB 8712</strain>
    </source>
</reference>
<protein>
    <submittedName>
        <fullName evidence="1">Putative hydrogenase expression/formation protein HupK</fullName>
    </submittedName>
</protein>
<dbReference type="SUPFAM" id="SSF56762">
    <property type="entry name" value="HydB/Nqo4-like"/>
    <property type="match status" value="1"/>
</dbReference>
<keyword evidence="2" id="KW-1185">Reference proteome</keyword>
<dbReference type="AlphaFoldDB" id="B2IJ37"/>
<dbReference type="Gene3D" id="1.10.645.10">
    <property type="entry name" value="Cytochrome-c3 Hydrogenase, chain B"/>
    <property type="match status" value="1"/>
</dbReference>
<proteinExistence type="predicted"/>
<evidence type="ECO:0000313" key="2">
    <source>
        <dbReference type="Proteomes" id="UP000001695"/>
    </source>
</evidence>
<sequence length="329" mass="35293">MIGSLSLAYGTSDRLWRIELTRAADPARLCLGLRPDEAVQRVSTLFSLCGAAHAEAASVALGLAEPRVALSDAMRREILRDHAMALLLDLPPHLGLPPARDQLVALLRADRGGGDPSAMRQALTGTAADMSAFNEQDLDDWLEQARDPNAPIVTRVLSWIRDEIAPEWGRTILPSVGTADIETALVPDCQPEPREATILADHAESPLLDLVLRREGRSLFARVLARLLDLLVCLDPEGTAGGTPPMPRPMGGCIGLARAARGILVHQAEVVRGRITAYRILSPTFWNVMPGGLLASMLATLPTGPLQRPLARLVLTSINPCVPVTLAEA</sequence>
<dbReference type="Proteomes" id="UP000001695">
    <property type="component" value="Chromosome"/>
</dbReference>
<dbReference type="EMBL" id="CP001016">
    <property type="protein sequence ID" value="ACB94800.1"/>
    <property type="molecule type" value="Genomic_DNA"/>
</dbReference>
<dbReference type="eggNOG" id="COG0374">
    <property type="taxonomic scope" value="Bacteria"/>
</dbReference>
<dbReference type="InterPro" id="IPR029014">
    <property type="entry name" value="NiFe-Hase_large"/>
</dbReference>